<keyword evidence="2" id="KW-1185">Reference proteome</keyword>
<evidence type="ECO:0000313" key="1">
    <source>
        <dbReference type="EMBL" id="MBL6446010.1"/>
    </source>
</evidence>
<name>A0A937FX54_9BACT</name>
<dbReference type="EMBL" id="JAEUGD010000021">
    <property type="protein sequence ID" value="MBL6446010.1"/>
    <property type="molecule type" value="Genomic_DNA"/>
</dbReference>
<reference evidence="1" key="1">
    <citation type="submission" date="2021-01" db="EMBL/GenBank/DDBJ databases">
        <title>Fulvivirga kasyanovii gen. nov., sp nov., a novel member of the phylum Bacteroidetes isolated from seawater in a mussel farm.</title>
        <authorList>
            <person name="Zhao L.-H."/>
            <person name="Wang Z.-J."/>
        </authorList>
    </citation>
    <scope>NUCLEOTIDE SEQUENCE</scope>
    <source>
        <strain evidence="1">29W222</strain>
    </source>
</reference>
<gene>
    <name evidence="1" type="ORF">JMN32_06800</name>
</gene>
<dbReference type="AlphaFoldDB" id="A0A937FX54"/>
<proteinExistence type="predicted"/>
<protein>
    <submittedName>
        <fullName evidence="1">Uncharacterized protein</fullName>
    </submittedName>
</protein>
<dbReference type="RefSeq" id="WP_202855558.1">
    <property type="nucleotide sequence ID" value="NZ_JAEUGD010000021.1"/>
</dbReference>
<dbReference type="Proteomes" id="UP000614216">
    <property type="component" value="Unassembled WGS sequence"/>
</dbReference>
<accession>A0A937FX54</accession>
<comment type="caution">
    <text evidence="1">The sequence shown here is derived from an EMBL/GenBank/DDBJ whole genome shotgun (WGS) entry which is preliminary data.</text>
</comment>
<evidence type="ECO:0000313" key="2">
    <source>
        <dbReference type="Proteomes" id="UP000614216"/>
    </source>
</evidence>
<sequence length="96" mass="10991">MMKSLEEIKSEIKQEVTTYFKHAARVNAEPGIFGKITGKLRASKEILETAGQIAVDVANQYHEELTEEQTDDLKKFMKELLPSAYKEWLTTQRAES</sequence>
<organism evidence="1 2">
    <name type="scientific">Fulvivirga marina</name>
    <dbReference type="NCBI Taxonomy" id="2494733"/>
    <lineage>
        <taxon>Bacteria</taxon>
        <taxon>Pseudomonadati</taxon>
        <taxon>Bacteroidota</taxon>
        <taxon>Cytophagia</taxon>
        <taxon>Cytophagales</taxon>
        <taxon>Fulvivirgaceae</taxon>
        <taxon>Fulvivirga</taxon>
    </lineage>
</organism>